<feature type="domain" description="SGNH hydrolase-type esterase" evidence="2">
    <location>
        <begin position="34"/>
        <end position="244"/>
    </location>
</feature>
<dbReference type="InterPro" id="IPR036514">
    <property type="entry name" value="SGNH_hydro_sf"/>
</dbReference>
<sequence length="262" mass="28465">MITKLKMLLLTTATLLLAIAGTAAQAKRDINIVFIGNSITYGAGLSNPTTEAPPAIAVNYLEQQSSAGKVAFANQGHGGFTTVDFLPSTNRAFKEVEQAARSFTNKQALLIFSIKLGTNDSAVEGPTGAPVFPEVYYQNLKTIADSLLKEFPGSIVIFQHPVWYSPNTYNGAKYLAEGLDRLQNYIPQIDQLVADYAATFPKRVFVGDTKAFDYFKKHATTDLQPENGHAGTFYLHPNKQGAAALGNFWGEAINKVLKKLGK</sequence>
<dbReference type="Proteomes" id="UP000215002">
    <property type="component" value="Chromosome"/>
</dbReference>
<organism evidence="3 4">
    <name type="scientific">Mucilaginibacter xinganensis</name>
    <dbReference type="NCBI Taxonomy" id="1234841"/>
    <lineage>
        <taxon>Bacteria</taxon>
        <taxon>Pseudomonadati</taxon>
        <taxon>Bacteroidota</taxon>
        <taxon>Sphingobacteriia</taxon>
        <taxon>Sphingobacteriales</taxon>
        <taxon>Sphingobacteriaceae</taxon>
        <taxon>Mucilaginibacter</taxon>
    </lineage>
</organism>
<dbReference type="SUPFAM" id="SSF52266">
    <property type="entry name" value="SGNH hydrolase"/>
    <property type="match status" value="1"/>
</dbReference>
<evidence type="ECO:0000259" key="2">
    <source>
        <dbReference type="Pfam" id="PF13472"/>
    </source>
</evidence>
<reference evidence="3 4" key="1">
    <citation type="submission" date="2017-08" db="EMBL/GenBank/DDBJ databases">
        <title>Complete genome sequence of Mucilaginibacter sp. strain BJC16-A31.</title>
        <authorList>
            <consortium name="Henan University of Science and Technology"/>
            <person name="You X."/>
        </authorList>
    </citation>
    <scope>NUCLEOTIDE SEQUENCE [LARGE SCALE GENOMIC DNA]</scope>
    <source>
        <strain evidence="3 4">BJC16-A31</strain>
    </source>
</reference>
<gene>
    <name evidence="3" type="ORF">MuYL_0674</name>
</gene>
<evidence type="ECO:0000256" key="1">
    <source>
        <dbReference type="SAM" id="SignalP"/>
    </source>
</evidence>
<dbReference type="RefSeq" id="WP_094569146.1">
    <property type="nucleotide sequence ID" value="NZ_CP022743.1"/>
</dbReference>
<feature type="signal peptide" evidence="1">
    <location>
        <begin position="1"/>
        <end position="26"/>
    </location>
</feature>
<accession>A0A223NRV3</accession>
<proteinExistence type="predicted"/>
<dbReference type="AlphaFoldDB" id="A0A223NRV3"/>
<dbReference type="OrthoDB" id="9796689at2"/>
<protein>
    <submittedName>
        <fullName evidence="3">Lipolytic protein G-D-S-L family</fullName>
    </submittedName>
</protein>
<dbReference type="Pfam" id="PF13472">
    <property type="entry name" value="Lipase_GDSL_2"/>
    <property type="match status" value="1"/>
</dbReference>
<keyword evidence="1" id="KW-0732">Signal</keyword>
<dbReference type="EMBL" id="CP022743">
    <property type="protein sequence ID" value="ASU32577.1"/>
    <property type="molecule type" value="Genomic_DNA"/>
</dbReference>
<keyword evidence="4" id="KW-1185">Reference proteome</keyword>
<dbReference type="Gene3D" id="3.40.50.1110">
    <property type="entry name" value="SGNH hydrolase"/>
    <property type="match status" value="1"/>
</dbReference>
<dbReference type="InterPro" id="IPR013830">
    <property type="entry name" value="SGNH_hydro"/>
</dbReference>
<evidence type="ECO:0000313" key="4">
    <source>
        <dbReference type="Proteomes" id="UP000215002"/>
    </source>
</evidence>
<evidence type="ECO:0000313" key="3">
    <source>
        <dbReference type="EMBL" id="ASU32577.1"/>
    </source>
</evidence>
<dbReference type="KEGG" id="muc:MuYL_0674"/>
<dbReference type="GO" id="GO:0016788">
    <property type="term" value="F:hydrolase activity, acting on ester bonds"/>
    <property type="evidence" value="ECO:0007669"/>
    <property type="project" value="UniProtKB-ARBA"/>
</dbReference>
<feature type="chain" id="PRO_5012849913" evidence="1">
    <location>
        <begin position="27"/>
        <end position="262"/>
    </location>
</feature>
<name>A0A223NRV3_9SPHI</name>